<name>A0A845RIM2_9FIRM</name>
<evidence type="ECO:0000256" key="1">
    <source>
        <dbReference type="SAM" id="MobiDB-lite"/>
    </source>
</evidence>
<organism evidence="2 3">
    <name type="scientific">Anaerotruncus colihominis</name>
    <dbReference type="NCBI Taxonomy" id="169435"/>
    <lineage>
        <taxon>Bacteria</taxon>
        <taxon>Bacillati</taxon>
        <taxon>Bacillota</taxon>
        <taxon>Clostridia</taxon>
        <taxon>Eubacteriales</taxon>
        <taxon>Oscillospiraceae</taxon>
        <taxon>Anaerotruncus</taxon>
    </lineage>
</organism>
<proteinExistence type="predicted"/>
<protein>
    <submittedName>
        <fullName evidence="2">Uncharacterized protein</fullName>
    </submittedName>
</protein>
<reference evidence="2 3" key="1">
    <citation type="submission" date="2018-08" db="EMBL/GenBank/DDBJ databases">
        <title>Murine metabolic-syndrome-specific gut microbial biobank.</title>
        <authorList>
            <person name="Liu C."/>
        </authorList>
    </citation>
    <scope>NUCLEOTIDE SEQUENCE [LARGE SCALE GENOMIC DNA]</scope>
    <source>
        <strain evidence="2 3">X69</strain>
    </source>
</reference>
<dbReference type="AlphaFoldDB" id="A0A845RIM2"/>
<gene>
    <name evidence="2" type="ORF">D3Z39_06930</name>
</gene>
<sequence>MTRSFLSAGALAHAMSRRPPKRPAACGPGRAARAAGLFSKMQEIPFIMYHSFAGLVKRKPPIPPGGKKFLKKGVKVAFLRKFWLMRGYG</sequence>
<evidence type="ECO:0000313" key="2">
    <source>
        <dbReference type="EMBL" id="NBI78601.1"/>
    </source>
</evidence>
<comment type="caution">
    <text evidence="2">The sequence shown here is derived from an EMBL/GenBank/DDBJ whole genome shotgun (WGS) entry which is preliminary data.</text>
</comment>
<accession>A0A845RIM2</accession>
<dbReference type="EMBL" id="QXWZ01000010">
    <property type="protein sequence ID" value="NBI78601.1"/>
    <property type="molecule type" value="Genomic_DNA"/>
</dbReference>
<evidence type="ECO:0000313" key="3">
    <source>
        <dbReference type="Proteomes" id="UP000446348"/>
    </source>
</evidence>
<feature type="region of interest" description="Disordered" evidence="1">
    <location>
        <begin position="1"/>
        <end position="27"/>
    </location>
</feature>
<dbReference type="Proteomes" id="UP000446348">
    <property type="component" value="Unassembled WGS sequence"/>
</dbReference>